<name>A0A3A4NRK2_ABYX5</name>
<dbReference type="SUPFAM" id="SSF54862">
    <property type="entry name" value="4Fe-4S ferredoxins"/>
    <property type="match status" value="1"/>
</dbReference>
<dbReference type="PANTHER" id="PTHR43122">
    <property type="entry name" value="FERREDOXIN SUBUNIT OF PYRUVATE:FLAVODOXIN OXIDOREDUCTASE-RELATED"/>
    <property type="match status" value="1"/>
</dbReference>
<proteinExistence type="predicted"/>
<feature type="domain" description="4Fe-4S ferredoxin-type" evidence="4">
    <location>
        <begin position="4"/>
        <end position="33"/>
    </location>
</feature>
<evidence type="ECO:0000259" key="4">
    <source>
        <dbReference type="PROSITE" id="PS51379"/>
    </source>
</evidence>
<dbReference type="GO" id="GO:0051536">
    <property type="term" value="F:iron-sulfur cluster binding"/>
    <property type="evidence" value="ECO:0007669"/>
    <property type="project" value="UniProtKB-KW"/>
</dbReference>
<dbReference type="InterPro" id="IPR017900">
    <property type="entry name" value="4Fe4S_Fe_S_CS"/>
</dbReference>
<feature type="domain" description="4Fe-4S ferredoxin-type" evidence="4">
    <location>
        <begin position="42"/>
        <end position="71"/>
    </location>
</feature>
<dbReference type="GO" id="GO:0046872">
    <property type="term" value="F:metal ion binding"/>
    <property type="evidence" value="ECO:0007669"/>
    <property type="project" value="UniProtKB-KW"/>
</dbReference>
<dbReference type="InterPro" id="IPR017896">
    <property type="entry name" value="4Fe4S_Fe-S-bd"/>
</dbReference>
<protein>
    <submittedName>
        <fullName evidence="5">Ferredoxin family protein</fullName>
    </submittedName>
</protein>
<dbReference type="AlphaFoldDB" id="A0A3A4NRK2"/>
<keyword evidence="3" id="KW-0411">Iron-sulfur</keyword>
<dbReference type="EMBL" id="QZKU01000051">
    <property type="protein sequence ID" value="RJP23087.1"/>
    <property type="molecule type" value="Genomic_DNA"/>
</dbReference>
<keyword evidence="2" id="KW-0408">Iron</keyword>
<accession>A0A3A4NRK2</accession>
<keyword evidence="1" id="KW-0479">Metal-binding</keyword>
<sequence>MAKGEIVIFSDICKGCGLCVEYCPKACIQISREKFTQSGALLPEFVNEEECSACGTCGNMCPDFAIEVYKFVDETK</sequence>
<dbReference type="PROSITE" id="PS00198">
    <property type="entry name" value="4FE4S_FER_1"/>
    <property type="match status" value="2"/>
</dbReference>
<organism evidence="5 6">
    <name type="scientific">Abyssobacteria bacterium (strain SURF_5)</name>
    <dbReference type="NCBI Taxonomy" id="2093360"/>
    <lineage>
        <taxon>Bacteria</taxon>
        <taxon>Pseudomonadati</taxon>
        <taxon>Candidatus Hydrogenedentota</taxon>
        <taxon>Candidatus Abyssobacteria</taxon>
    </lineage>
</organism>
<evidence type="ECO:0000313" key="5">
    <source>
        <dbReference type="EMBL" id="RJP23087.1"/>
    </source>
</evidence>
<reference evidence="5 6" key="1">
    <citation type="journal article" date="2017" name="ISME J.">
        <title>Energy and carbon metabolisms in a deep terrestrial subsurface fluid microbial community.</title>
        <authorList>
            <person name="Momper L."/>
            <person name="Jungbluth S.P."/>
            <person name="Lee M.D."/>
            <person name="Amend J.P."/>
        </authorList>
    </citation>
    <scope>NUCLEOTIDE SEQUENCE [LARGE SCALE GENOMIC DNA]</scope>
    <source>
        <strain evidence="5">SURF_5</strain>
    </source>
</reference>
<evidence type="ECO:0000256" key="1">
    <source>
        <dbReference type="ARBA" id="ARBA00022723"/>
    </source>
</evidence>
<evidence type="ECO:0000256" key="3">
    <source>
        <dbReference type="ARBA" id="ARBA00023014"/>
    </source>
</evidence>
<evidence type="ECO:0000313" key="6">
    <source>
        <dbReference type="Proteomes" id="UP000265882"/>
    </source>
</evidence>
<gene>
    <name evidence="5" type="ORF">C4520_06920</name>
</gene>
<dbReference type="Pfam" id="PF12838">
    <property type="entry name" value="Fer4_7"/>
    <property type="match status" value="1"/>
</dbReference>
<evidence type="ECO:0000256" key="2">
    <source>
        <dbReference type="ARBA" id="ARBA00023004"/>
    </source>
</evidence>
<dbReference type="PROSITE" id="PS51379">
    <property type="entry name" value="4FE4S_FER_2"/>
    <property type="match status" value="2"/>
</dbReference>
<dbReference type="Proteomes" id="UP000265882">
    <property type="component" value="Unassembled WGS sequence"/>
</dbReference>
<dbReference type="Gene3D" id="3.30.70.20">
    <property type="match status" value="1"/>
</dbReference>
<dbReference type="PANTHER" id="PTHR43122:SF1">
    <property type="entry name" value="IRON-SULFUR-BINDING PROTEIN"/>
    <property type="match status" value="1"/>
</dbReference>
<comment type="caution">
    <text evidence="5">The sequence shown here is derived from an EMBL/GenBank/DDBJ whole genome shotgun (WGS) entry which is preliminary data.</text>
</comment>